<evidence type="ECO:0000313" key="2">
    <source>
        <dbReference type="Proteomes" id="UP000564425"/>
    </source>
</evidence>
<proteinExistence type="predicted"/>
<dbReference type="EMBL" id="JACDUH010000003">
    <property type="protein sequence ID" value="MBA2851612.1"/>
    <property type="molecule type" value="Genomic_DNA"/>
</dbReference>
<gene>
    <name evidence="1" type="ORF">HNP86_001771</name>
</gene>
<dbReference type="AlphaFoldDB" id="A0A7J9NVA4"/>
<accession>A0A7J9NVA4</accession>
<organism evidence="1 2">
    <name type="scientific">Methanococcus maripaludis</name>
    <name type="common">Methanococcus deltae</name>
    <dbReference type="NCBI Taxonomy" id="39152"/>
    <lineage>
        <taxon>Archaea</taxon>
        <taxon>Methanobacteriati</taxon>
        <taxon>Methanobacteriota</taxon>
        <taxon>Methanomada group</taxon>
        <taxon>Methanococci</taxon>
        <taxon>Methanococcales</taxon>
        <taxon>Methanococcaceae</taxon>
        <taxon>Methanococcus</taxon>
    </lineage>
</organism>
<name>A0A7J9NVA4_METMI</name>
<protein>
    <submittedName>
        <fullName evidence="1">Uncharacterized protein</fullName>
    </submittedName>
</protein>
<sequence>MKRISFIVLFILLINMCGCVGVGDVSVQSTMPADPSHIIVHENVRVDACNEYKIVEYTPTGENFIIYSYYNGNSWGTSIAPMCGGYK</sequence>
<comment type="caution">
    <text evidence="1">The sequence shown here is derived from an EMBL/GenBank/DDBJ whole genome shotgun (WGS) entry which is preliminary data.</text>
</comment>
<dbReference type="RefSeq" id="WP_181501438.1">
    <property type="nucleotide sequence ID" value="NZ_JACDUH010000003.1"/>
</dbReference>
<dbReference type="Proteomes" id="UP000564425">
    <property type="component" value="Unassembled WGS sequence"/>
</dbReference>
<evidence type="ECO:0000313" key="1">
    <source>
        <dbReference type="EMBL" id="MBA2851612.1"/>
    </source>
</evidence>
<reference evidence="1 2" key="1">
    <citation type="submission" date="2020-07" db="EMBL/GenBank/DDBJ databases">
        <title>Genomic Encyclopedia of Type Strains, Phase IV (KMG-V): Genome sequencing to study the core and pangenomes of soil and plant-associated prokaryotes.</title>
        <authorList>
            <person name="Whitman W."/>
        </authorList>
    </citation>
    <scope>NUCLEOTIDE SEQUENCE [LARGE SCALE GENOMIC DNA]</scope>
    <source>
        <strain evidence="1 2">A1</strain>
    </source>
</reference>